<evidence type="ECO:0000256" key="1">
    <source>
        <dbReference type="ARBA" id="ARBA00022741"/>
    </source>
</evidence>
<keyword evidence="5 9" id="KW-0805">Transcription regulation</keyword>
<keyword evidence="8 9" id="KW-0804">Transcription</keyword>
<dbReference type="InterPro" id="IPR023949">
    <property type="entry name" value="Helicase_RapA"/>
</dbReference>
<feature type="domain" description="Helicase C-terminal" evidence="11">
    <location>
        <begin position="452"/>
        <end position="628"/>
    </location>
</feature>
<keyword evidence="13" id="KW-1185">Reference proteome</keyword>
<dbReference type="SUPFAM" id="SSF52540">
    <property type="entry name" value="P-loop containing nucleoside triphosphate hydrolases"/>
    <property type="match status" value="2"/>
</dbReference>
<dbReference type="InterPro" id="IPR027417">
    <property type="entry name" value="P-loop_NTPase"/>
</dbReference>
<dbReference type="Gene3D" id="3.30.360.80">
    <property type="match status" value="1"/>
</dbReference>
<dbReference type="InterPro" id="IPR040765">
    <property type="entry name" value="Tudor_1_RapA"/>
</dbReference>
<dbReference type="GO" id="GO:0004386">
    <property type="term" value="F:helicase activity"/>
    <property type="evidence" value="ECO:0007669"/>
    <property type="project" value="UniProtKB-UniRule"/>
</dbReference>
<dbReference type="EMBL" id="CP039268">
    <property type="protein sequence ID" value="QGU33912.1"/>
    <property type="molecule type" value="Genomic_DNA"/>
</dbReference>
<dbReference type="OrthoDB" id="9814088at2"/>
<keyword evidence="4 9" id="KW-0067">ATP-binding</keyword>
<dbReference type="NCBIfam" id="NF003426">
    <property type="entry name" value="PRK04914.1"/>
    <property type="match status" value="1"/>
</dbReference>
<dbReference type="Gene3D" id="6.10.140.2230">
    <property type="match status" value="1"/>
</dbReference>
<keyword evidence="1 9" id="KW-0547">Nucleotide-binding</keyword>
<dbReference type="Pfam" id="PF18337">
    <property type="entry name" value="Tudor_RapA"/>
    <property type="match status" value="1"/>
</dbReference>
<keyword evidence="6 9" id="KW-0238">DNA-binding</keyword>
<evidence type="ECO:0000256" key="6">
    <source>
        <dbReference type="ARBA" id="ARBA00023125"/>
    </source>
</evidence>
<evidence type="ECO:0000256" key="8">
    <source>
        <dbReference type="ARBA" id="ARBA00023163"/>
    </source>
</evidence>
<dbReference type="Gene3D" id="2.30.30.140">
    <property type="match status" value="1"/>
</dbReference>
<evidence type="ECO:0000256" key="4">
    <source>
        <dbReference type="ARBA" id="ARBA00022840"/>
    </source>
</evidence>
<comment type="function">
    <text evidence="9">Transcription regulator that activates transcription by stimulating RNA polymerase (RNAP) recycling in case of stress conditions such as supercoiled DNA or high salt concentrations. Probably acts by releasing the RNAP, when it is trapped or immobilized on tightly supercoiled DNA. Does not activate transcription on linear DNA. Probably not involved in DNA repair.</text>
</comment>
<dbReference type="GO" id="GO:0006355">
    <property type="term" value="P:regulation of DNA-templated transcription"/>
    <property type="evidence" value="ECO:0007669"/>
    <property type="project" value="UniProtKB-UniRule"/>
</dbReference>
<feature type="short sequence motif" description="DEAH box" evidence="9">
    <location>
        <begin position="277"/>
        <end position="280"/>
    </location>
</feature>
<dbReference type="InterPro" id="IPR040766">
    <property type="entry name" value="Tudor_2_RapA"/>
</dbReference>
<evidence type="ECO:0000259" key="11">
    <source>
        <dbReference type="PROSITE" id="PS51194"/>
    </source>
</evidence>
<dbReference type="GO" id="GO:0016817">
    <property type="term" value="F:hydrolase activity, acting on acid anhydrides"/>
    <property type="evidence" value="ECO:0007669"/>
    <property type="project" value="InterPro"/>
</dbReference>
<dbReference type="Gene3D" id="3.40.50.10810">
    <property type="entry name" value="Tandem AAA-ATPase domain"/>
    <property type="match status" value="1"/>
</dbReference>
<dbReference type="GO" id="GO:0005524">
    <property type="term" value="F:ATP binding"/>
    <property type="evidence" value="ECO:0007669"/>
    <property type="project" value="UniProtKB-UniRule"/>
</dbReference>
<gene>
    <name evidence="9 12" type="primary">rapA</name>
    <name evidence="12" type="ORF">E6P07_00175</name>
</gene>
<dbReference type="Gene3D" id="3.40.50.300">
    <property type="entry name" value="P-loop containing nucleotide triphosphate hydrolases"/>
    <property type="match status" value="1"/>
</dbReference>
<evidence type="ECO:0000256" key="5">
    <source>
        <dbReference type="ARBA" id="ARBA00023015"/>
    </source>
</evidence>
<evidence type="ECO:0000256" key="2">
    <source>
        <dbReference type="ARBA" id="ARBA00022801"/>
    </source>
</evidence>
<comment type="similarity">
    <text evidence="9">Belongs to the SNF2/RAD54 helicase family. RapA subfamily.</text>
</comment>
<dbReference type="GO" id="GO:0003677">
    <property type="term" value="F:DNA binding"/>
    <property type="evidence" value="ECO:0007669"/>
    <property type="project" value="UniProtKB-KW"/>
</dbReference>
<dbReference type="Proteomes" id="UP000426424">
    <property type="component" value="Chromosome"/>
</dbReference>
<dbReference type="InterPro" id="IPR022737">
    <property type="entry name" value="RapA_C"/>
</dbReference>
<dbReference type="InterPro" id="IPR057342">
    <property type="entry name" value="DEXDc_RapA"/>
</dbReference>
<dbReference type="InterPro" id="IPR049730">
    <property type="entry name" value="SNF2/RAD54-like_C"/>
</dbReference>
<comment type="subunit">
    <text evidence="9">Interacts with the RNAP. Has a higher affinity for the core RNAP than for the holoenzyme. Its ATPase activity is stimulated by binding to RNAP.</text>
</comment>
<name>A0A6I6E7Q6_THETI</name>
<dbReference type="Pfam" id="PF00271">
    <property type="entry name" value="Helicase_C"/>
    <property type="match status" value="1"/>
</dbReference>
<accession>A0A6I6E7Q6</accession>
<dbReference type="Pfam" id="PF00176">
    <property type="entry name" value="SNF2-rel_dom"/>
    <property type="match status" value="1"/>
</dbReference>
<evidence type="ECO:0000313" key="13">
    <source>
        <dbReference type="Proteomes" id="UP000426424"/>
    </source>
</evidence>
<dbReference type="AlphaFoldDB" id="A0A6I6E7Q6"/>
<dbReference type="CDD" id="cd18793">
    <property type="entry name" value="SF2_C_SNF"/>
    <property type="match status" value="1"/>
</dbReference>
<reference evidence="12 13" key="1">
    <citation type="submission" date="2019-12" db="EMBL/GenBank/DDBJ databases">
        <title>The complete genome of the thermophilic, anoxygenic phototrophic gammaproteobacterium Thermochromatium tepidum.</title>
        <authorList>
            <person name="Sattley W.M."/>
            <person name="Swingley W.D."/>
            <person name="Burchell B.M."/>
            <person name="Gurbani S.A."/>
            <person name="Kujawa C.M."/>
            <person name="Nuccio D.A."/>
            <person name="Schladweiler J."/>
            <person name="Shaffer K.N."/>
            <person name="Stokes L.M."/>
            <person name="Touchman J.W."/>
            <person name="Blankenship R.E."/>
            <person name="Madigan M.T."/>
        </authorList>
    </citation>
    <scope>NUCLEOTIDE SEQUENCE [LARGE SCALE GENOMIC DNA]</scope>
    <source>
        <strain evidence="12 13">ATCC 43061</strain>
    </source>
</reference>
<dbReference type="SMART" id="SM00487">
    <property type="entry name" value="DEXDc"/>
    <property type="match status" value="1"/>
</dbReference>
<organism evidence="12 13">
    <name type="scientific">Thermochromatium tepidum ATCC 43061</name>
    <dbReference type="NCBI Taxonomy" id="316276"/>
    <lineage>
        <taxon>Bacteria</taxon>
        <taxon>Pseudomonadati</taxon>
        <taxon>Pseudomonadota</taxon>
        <taxon>Gammaproteobacteria</taxon>
        <taxon>Chromatiales</taxon>
        <taxon>Chromatiaceae</taxon>
        <taxon>Thermochromatium</taxon>
    </lineage>
</organism>
<evidence type="ECO:0000313" key="12">
    <source>
        <dbReference type="EMBL" id="QGU33912.1"/>
    </source>
</evidence>
<evidence type="ECO:0000256" key="9">
    <source>
        <dbReference type="HAMAP-Rule" id="MF_01821"/>
    </source>
</evidence>
<feature type="domain" description="Helicase ATP-binding" evidence="10">
    <location>
        <begin position="163"/>
        <end position="331"/>
    </location>
</feature>
<keyword evidence="3 9" id="KW-0347">Helicase</keyword>
<dbReference type="Pfam" id="PF12137">
    <property type="entry name" value="RapA_C"/>
    <property type="match status" value="1"/>
</dbReference>
<evidence type="ECO:0000256" key="7">
    <source>
        <dbReference type="ARBA" id="ARBA00023159"/>
    </source>
</evidence>
<dbReference type="PROSITE" id="PS51192">
    <property type="entry name" value="HELICASE_ATP_BIND_1"/>
    <property type="match status" value="1"/>
</dbReference>
<protein>
    <recommendedName>
        <fullName evidence="9">RNA polymerase-associated protein RapA</fullName>
        <ecNumber evidence="9">3.6.4.-</ecNumber>
    </recommendedName>
    <alternativeName>
        <fullName evidence="9">ATP-dependent helicase HepA</fullName>
    </alternativeName>
</protein>
<feature type="binding site" evidence="9">
    <location>
        <begin position="176"/>
        <end position="183"/>
    </location>
    <ligand>
        <name>ATP</name>
        <dbReference type="ChEBI" id="CHEBI:30616"/>
    </ligand>
</feature>
<dbReference type="PANTHER" id="PTHR45766:SF6">
    <property type="entry name" value="SWI_SNF-RELATED MATRIX-ASSOCIATED ACTIN-DEPENDENT REGULATOR OF CHROMATIN SUBFAMILY A-LIKE PROTEIN 1"/>
    <property type="match status" value="1"/>
</dbReference>
<dbReference type="InterPro" id="IPR001650">
    <property type="entry name" value="Helicase_C-like"/>
</dbReference>
<dbReference type="HAMAP" id="MF_01821">
    <property type="entry name" value="Helicase_RapA"/>
    <property type="match status" value="1"/>
</dbReference>
<dbReference type="SMART" id="SM00490">
    <property type="entry name" value="HELICc"/>
    <property type="match status" value="1"/>
</dbReference>
<sequence length="929" mass="104194">MQNFVPGQRWLSETQSELGLGLVEAVEGRHVRILYPATGETRIYARDQAPLVRLVVRRGERIRDRAGRELRVLDACTEQGLITYRAEDSAGLIHALPESELDDRLSFNRPGQRLLAARFDSDVWFRLRYRTWLQRMRAAGSPTLGLVGARVALIPHQLHIAAEVSRREAPRVLLADEVGLGKTIEAGLILHRMRLTGGARRVLILTPEPLLHQWLVEMRRRFNLALALFDRERFESIRDDNPFLSEQRVLCGLEWLVEAPAAGQAALDAPWDLLIVDEAHRLTWTETAPSPAYRLVEALASRIPSVLLLTATPEQLGRAGHFGRLRLLDPARFQDPIAFQEEEARYAPIAALAARLLDDEPLAAADRERLASLLGNIEGLDRDTLIDRLIDRHGTGRVLFRNTRATIPGFPRRELIAYPLPEPEAYRGLSEPLLRLTPEYAHGPGWETIDPRVDWLIATLRDLRPAKVLLICARARTVLELREVLRRRAGIQAAVFHEGQEIVDRDRAAAYFASVEDGAQILLCSEIGSEGRNFQFAHHLILFDLPLDPDLLEQRIGRLDRIGQTETIYLLLPYLSGGPMETLFRWYAEGLGAFEHPCLAAAAVYERLGERLKEALTSPADSALTEALITETRGLAAQIKAELAAGRDLLLELHSHRLTRDAALVESIAAIDAERTVADYLTDFWDAFGVEHEPGPAGSVVVRPGPQMLQETFPCLPEDGLTVTFDRAQALAHEDYEFLTWEHPMTRAAMELLTTSDLGSAALVLIRGDARLPHTTLLLEILYVAECPAPPELQVEHFLPPTLVRLLLDAEGRDRAAEIEHESLRGDCLSHNTKLARALIASQASRLTEWLERGEALAHGALESLEQGARRRMHQVLGDELERLLALAKVNPRVRPDEIARLRHRRERLDALLGQIHLRLDALRLIVAH</sequence>
<proteinExistence type="inferred from homology"/>
<dbReference type="InterPro" id="IPR000330">
    <property type="entry name" value="SNF2_N"/>
</dbReference>
<dbReference type="KEGG" id="ttp:E6P07_00175"/>
<dbReference type="CDD" id="cd18011">
    <property type="entry name" value="DEXDc_RapA"/>
    <property type="match status" value="1"/>
</dbReference>
<keyword evidence="7 9" id="KW-0010">Activator</keyword>
<evidence type="ECO:0000256" key="3">
    <source>
        <dbReference type="ARBA" id="ARBA00022806"/>
    </source>
</evidence>
<dbReference type="Gene3D" id="2.30.30.930">
    <property type="match status" value="1"/>
</dbReference>
<dbReference type="InterPro" id="IPR038718">
    <property type="entry name" value="SNF2-like_sf"/>
</dbReference>
<dbReference type="Pfam" id="PF18339">
    <property type="entry name" value="Tudor_1_RapA"/>
    <property type="match status" value="1"/>
</dbReference>
<dbReference type="PROSITE" id="PS51194">
    <property type="entry name" value="HELICASE_CTER"/>
    <property type="match status" value="1"/>
</dbReference>
<dbReference type="Gene3D" id="6.10.140.1500">
    <property type="match status" value="1"/>
</dbReference>
<dbReference type="PANTHER" id="PTHR45766">
    <property type="entry name" value="DNA ANNEALING HELICASE AND ENDONUCLEASE ZRANB3 FAMILY MEMBER"/>
    <property type="match status" value="1"/>
</dbReference>
<keyword evidence="2 9" id="KW-0378">Hydrolase</keyword>
<evidence type="ECO:0000259" key="10">
    <source>
        <dbReference type="PROSITE" id="PS51192"/>
    </source>
</evidence>
<dbReference type="InterPro" id="IPR014001">
    <property type="entry name" value="Helicase_ATP-bd"/>
</dbReference>
<dbReference type="EC" id="3.6.4.-" evidence="9"/>